<dbReference type="OrthoDB" id="3754307at2759"/>
<gene>
    <name evidence="2" type="ORF">P154DRAFT_570854</name>
</gene>
<dbReference type="PROSITE" id="PS50181">
    <property type="entry name" value="FBOX"/>
    <property type="match status" value="1"/>
</dbReference>
<evidence type="ECO:0000259" key="1">
    <source>
        <dbReference type="PROSITE" id="PS50181"/>
    </source>
</evidence>
<keyword evidence="3" id="KW-1185">Reference proteome</keyword>
<name>A0A6A5WWP6_9PLEO</name>
<evidence type="ECO:0000313" key="2">
    <source>
        <dbReference type="EMBL" id="KAF2005558.1"/>
    </source>
</evidence>
<dbReference type="Proteomes" id="UP000799779">
    <property type="component" value="Unassembled WGS sequence"/>
</dbReference>
<accession>A0A6A5WWP6</accession>
<reference evidence="2" key="1">
    <citation type="journal article" date="2020" name="Stud. Mycol.">
        <title>101 Dothideomycetes genomes: a test case for predicting lifestyles and emergence of pathogens.</title>
        <authorList>
            <person name="Haridas S."/>
            <person name="Albert R."/>
            <person name="Binder M."/>
            <person name="Bloem J."/>
            <person name="Labutti K."/>
            <person name="Salamov A."/>
            <person name="Andreopoulos B."/>
            <person name="Baker S."/>
            <person name="Barry K."/>
            <person name="Bills G."/>
            <person name="Bluhm B."/>
            <person name="Cannon C."/>
            <person name="Castanera R."/>
            <person name="Culley D."/>
            <person name="Daum C."/>
            <person name="Ezra D."/>
            <person name="Gonzalez J."/>
            <person name="Henrissat B."/>
            <person name="Kuo A."/>
            <person name="Liang C."/>
            <person name="Lipzen A."/>
            <person name="Lutzoni F."/>
            <person name="Magnuson J."/>
            <person name="Mondo S."/>
            <person name="Nolan M."/>
            <person name="Ohm R."/>
            <person name="Pangilinan J."/>
            <person name="Park H.-J."/>
            <person name="Ramirez L."/>
            <person name="Alfaro M."/>
            <person name="Sun H."/>
            <person name="Tritt A."/>
            <person name="Yoshinaga Y."/>
            <person name="Zwiers L.-H."/>
            <person name="Turgeon B."/>
            <person name="Goodwin S."/>
            <person name="Spatafora J."/>
            <person name="Crous P."/>
            <person name="Grigoriev I."/>
        </authorList>
    </citation>
    <scope>NUCLEOTIDE SEQUENCE</scope>
    <source>
        <strain evidence="2">CBS 123094</strain>
    </source>
</reference>
<evidence type="ECO:0000313" key="3">
    <source>
        <dbReference type="Proteomes" id="UP000799779"/>
    </source>
</evidence>
<dbReference type="EMBL" id="ML977562">
    <property type="protein sequence ID" value="KAF2005558.1"/>
    <property type="molecule type" value="Genomic_DNA"/>
</dbReference>
<protein>
    <recommendedName>
        <fullName evidence="1">F-box domain-containing protein</fullName>
    </recommendedName>
</protein>
<organism evidence="2 3">
    <name type="scientific">Amniculicola lignicola CBS 123094</name>
    <dbReference type="NCBI Taxonomy" id="1392246"/>
    <lineage>
        <taxon>Eukaryota</taxon>
        <taxon>Fungi</taxon>
        <taxon>Dikarya</taxon>
        <taxon>Ascomycota</taxon>
        <taxon>Pezizomycotina</taxon>
        <taxon>Dothideomycetes</taxon>
        <taxon>Pleosporomycetidae</taxon>
        <taxon>Pleosporales</taxon>
        <taxon>Amniculicolaceae</taxon>
        <taxon>Amniculicola</taxon>
    </lineage>
</organism>
<feature type="domain" description="F-box" evidence="1">
    <location>
        <begin position="2"/>
        <end position="46"/>
    </location>
</feature>
<sequence>MGLHITVFPTELIEGISQHLQLADLYSLRLACRALAEKLSYYFGHTYCTKANTDFSLASFQRLDERSRSPGATLVTHLSLTWNKQAGQGLIWERDASNALLTDLPAVKQMCDIARRFTNCRSLRLDVPYDSDYAYDPGRDFIGCSDVVALGFILIAETSISLESMYCGTDKEKCTSNYRVKTVLIHTEQMKRRTFETTISNLKELSIYLQVDTTWEHPHFWPMDLINLSPNLTKLEWSVAKYGYGGNLFDPIQLPYLEDGRALSPPATFPGLDDTVEVPGSSGGKLQLAIKGITPETQKVVGLDYSGPGTQNVVATLAQVYDELGRPELYHARGGST</sequence>
<dbReference type="AlphaFoldDB" id="A0A6A5WWP6"/>
<proteinExistence type="predicted"/>
<dbReference type="InterPro" id="IPR001810">
    <property type="entry name" value="F-box_dom"/>
</dbReference>